<organism evidence="1 2">
    <name type="scientific">Tangfeifania diversioriginum</name>
    <dbReference type="NCBI Taxonomy" id="1168035"/>
    <lineage>
        <taxon>Bacteria</taxon>
        <taxon>Pseudomonadati</taxon>
        <taxon>Bacteroidota</taxon>
        <taxon>Bacteroidia</taxon>
        <taxon>Marinilabiliales</taxon>
        <taxon>Prolixibacteraceae</taxon>
        <taxon>Tangfeifania</taxon>
    </lineage>
</organism>
<evidence type="ECO:0000313" key="1">
    <source>
        <dbReference type="EMBL" id="SHJ17708.1"/>
    </source>
</evidence>
<accession>A0A1M6H659</accession>
<evidence type="ECO:0000313" key="2">
    <source>
        <dbReference type="Proteomes" id="UP000184050"/>
    </source>
</evidence>
<dbReference type="EMBL" id="FQZE01000012">
    <property type="protein sequence ID" value="SHJ17708.1"/>
    <property type="molecule type" value="Genomic_DNA"/>
</dbReference>
<reference evidence="1 2" key="1">
    <citation type="submission" date="2016-11" db="EMBL/GenBank/DDBJ databases">
        <authorList>
            <person name="Jaros S."/>
            <person name="Januszkiewicz K."/>
            <person name="Wedrychowicz H."/>
        </authorList>
    </citation>
    <scope>NUCLEOTIDE SEQUENCE [LARGE SCALE GENOMIC DNA]</scope>
    <source>
        <strain evidence="1 2">DSM 27063</strain>
    </source>
</reference>
<dbReference type="OrthoDB" id="839648at2"/>
<dbReference type="AlphaFoldDB" id="A0A1M6H659"/>
<dbReference type="Proteomes" id="UP000184050">
    <property type="component" value="Unassembled WGS sequence"/>
</dbReference>
<protein>
    <recommendedName>
        <fullName evidence="3">DUF2281 domain-containing protein</fullName>
    </recommendedName>
</protein>
<dbReference type="RefSeq" id="WP_073168819.1">
    <property type="nucleotide sequence ID" value="NZ_FQZE01000012.1"/>
</dbReference>
<keyword evidence="2" id="KW-1185">Reference proteome</keyword>
<name>A0A1M6H659_9BACT</name>
<sequence>MITDIQRRNQILKRISKIPKEKLKALDDYISKLEHEPARKKRTLSFAGAWKELDESVFDEFTKKLINNRQKNRRRIDE</sequence>
<proteinExistence type="predicted"/>
<gene>
    <name evidence="1" type="ORF">SAMN05444280_112100</name>
</gene>
<dbReference type="STRING" id="1168035.SAMN05444280_112100"/>
<evidence type="ECO:0008006" key="3">
    <source>
        <dbReference type="Google" id="ProtNLM"/>
    </source>
</evidence>